<evidence type="ECO:0000313" key="2">
    <source>
        <dbReference type="Proteomes" id="UP000593576"/>
    </source>
</evidence>
<reference evidence="1 2" key="1">
    <citation type="journal article" date="2019" name="Genome Biol. Evol.">
        <title>Insights into the evolution of the New World diploid cottons (Gossypium, subgenus Houzingenia) based on genome sequencing.</title>
        <authorList>
            <person name="Grover C.E."/>
            <person name="Arick M.A. 2nd"/>
            <person name="Thrash A."/>
            <person name="Conover J.L."/>
            <person name="Sanders W.S."/>
            <person name="Peterson D.G."/>
            <person name="Frelichowski J.E."/>
            <person name="Scheffler J.A."/>
            <person name="Scheffler B.E."/>
            <person name="Wendel J.F."/>
        </authorList>
    </citation>
    <scope>NUCLEOTIDE SEQUENCE [LARGE SCALE GENOMIC DNA]</scope>
    <source>
        <strain evidence="1">1</strain>
        <tissue evidence="1">Leaf</tissue>
    </source>
</reference>
<proteinExistence type="predicted"/>
<evidence type="ECO:0000313" key="1">
    <source>
        <dbReference type="EMBL" id="MBA0881030.1"/>
    </source>
</evidence>
<keyword evidence="2" id="KW-1185">Reference proteome</keyword>
<dbReference type="PANTHER" id="PTHR48200">
    <property type="entry name" value="PROTEIN, PUTATIVE-RELATED"/>
    <property type="match status" value="1"/>
</dbReference>
<dbReference type="OrthoDB" id="1430424at2759"/>
<accession>A0A7J9NCS4</accession>
<gene>
    <name evidence="1" type="ORF">Goshw_029691</name>
</gene>
<dbReference type="EMBL" id="JABFAF010278598">
    <property type="protein sequence ID" value="MBA0881030.1"/>
    <property type="molecule type" value="Genomic_DNA"/>
</dbReference>
<sequence length="51" mass="5855">MASVWNETHRMKGLAVGPMTTSEYGEWWVKRINDNVPGPSQKNNQSIEEHL</sequence>
<feature type="non-terminal residue" evidence="1">
    <location>
        <position position="51"/>
    </location>
</feature>
<protein>
    <submittedName>
        <fullName evidence="1">Uncharacterized protein</fullName>
    </submittedName>
</protein>
<name>A0A7J9NCS4_GOSSC</name>
<dbReference type="PANTHER" id="PTHR48200:SF1">
    <property type="entry name" value="AMINOTRANSFERASE-LIKE PLANT MOBILE DOMAIN-CONTAINING PROTEIN"/>
    <property type="match status" value="1"/>
</dbReference>
<organism evidence="1 2">
    <name type="scientific">Gossypium schwendimanii</name>
    <name type="common">Cotton</name>
    <dbReference type="NCBI Taxonomy" id="34291"/>
    <lineage>
        <taxon>Eukaryota</taxon>
        <taxon>Viridiplantae</taxon>
        <taxon>Streptophyta</taxon>
        <taxon>Embryophyta</taxon>
        <taxon>Tracheophyta</taxon>
        <taxon>Spermatophyta</taxon>
        <taxon>Magnoliopsida</taxon>
        <taxon>eudicotyledons</taxon>
        <taxon>Gunneridae</taxon>
        <taxon>Pentapetalae</taxon>
        <taxon>rosids</taxon>
        <taxon>malvids</taxon>
        <taxon>Malvales</taxon>
        <taxon>Malvaceae</taxon>
        <taxon>Malvoideae</taxon>
        <taxon>Gossypium</taxon>
    </lineage>
</organism>
<dbReference type="AlphaFoldDB" id="A0A7J9NCS4"/>
<dbReference type="Proteomes" id="UP000593576">
    <property type="component" value="Unassembled WGS sequence"/>
</dbReference>
<comment type="caution">
    <text evidence="1">The sequence shown here is derived from an EMBL/GenBank/DDBJ whole genome shotgun (WGS) entry which is preliminary data.</text>
</comment>